<protein>
    <submittedName>
        <fullName evidence="2">Uncharacterized protein</fullName>
    </submittedName>
</protein>
<dbReference type="RefSeq" id="WP_147800691.1">
    <property type="nucleotide sequence ID" value="NZ_VPFL01000021.1"/>
</dbReference>
<evidence type="ECO:0000313" key="3">
    <source>
        <dbReference type="Proteomes" id="UP000321201"/>
    </source>
</evidence>
<accession>A0A5C7EQH7</accession>
<gene>
    <name evidence="2" type="ORF">FR698_13310</name>
</gene>
<dbReference type="EMBL" id="VPFL01000021">
    <property type="protein sequence ID" value="TXF10798.1"/>
    <property type="molecule type" value="Genomic_DNA"/>
</dbReference>
<name>A0A5C7EQH7_9PROT</name>
<comment type="caution">
    <text evidence="2">The sequence shown here is derived from an EMBL/GenBank/DDBJ whole genome shotgun (WGS) entry which is preliminary data.</text>
</comment>
<evidence type="ECO:0000256" key="1">
    <source>
        <dbReference type="SAM" id="MobiDB-lite"/>
    </source>
</evidence>
<proteinExistence type="predicted"/>
<keyword evidence="3" id="KW-1185">Reference proteome</keyword>
<dbReference type="Proteomes" id="UP000321201">
    <property type="component" value="Unassembled WGS sequence"/>
</dbReference>
<reference evidence="2 3" key="1">
    <citation type="submission" date="2019-08" db="EMBL/GenBank/DDBJ databases">
        <title>Pelomicrobium methylotrophicum gen. nov., sp. nov. a moderately thermophilic, facultatively anaerobic, lithoautotrophic and methylotrophic bacterium isolated from a terrestrial mud volcano.</title>
        <authorList>
            <person name="Slobodkina G.B."/>
            <person name="Merkel A.Y."/>
            <person name="Slobodkin A.I."/>
        </authorList>
    </citation>
    <scope>NUCLEOTIDE SEQUENCE [LARGE SCALE GENOMIC DNA]</scope>
    <source>
        <strain evidence="2 3">SM250</strain>
    </source>
</reference>
<feature type="region of interest" description="Disordered" evidence="1">
    <location>
        <begin position="18"/>
        <end position="62"/>
    </location>
</feature>
<dbReference type="InParanoid" id="A0A5C7EQH7"/>
<organism evidence="2 3">
    <name type="scientific">Pelomicrobium methylotrophicum</name>
    <dbReference type="NCBI Taxonomy" id="2602750"/>
    <lineage>
        <taxon>Bacteria</taxon>
        <taxon>Pseudomonadati</taxon>
        <taxon>Pseudomonadota</taxon>
        <taxon>Hydrogenophilia</taxon>
        <taxon>Hydrogenophilia incertae sedis</taxon>
        <taxon>Pelomicrobium</taxon>
    </lineage>
</organism>
<evidence type="ECO:0000313" key="2">
    <source>
        <dbReference type="EMBL" id="TXF10798.1"/>
    </source>
</evidence>
<sequence>MSAVLKSIEDRFPLPVEDEASFGDASGEYRASGGWREERHPHGWPSRVGNDTRPIENPFGDL</sequence>
<dbReference type="AlphaFoldDB" id="A0A5C7EQH7"/>